<keyword evidence="2" id="KW-1185">Reference proteome</keyword>
<evidence type="ECO:0008006" key="3">
    <source>
        <dbReference type="Google" id="ProtNLM"/>
    </source>
</evidence>
<gene>
    <name evidence="1" type="ORF">GCM10009108_26720</name>
</gene>
<protein>
    <recommendedName>
        <fullName evidence="3">XRE family transcriptional regulator</fullName>
    </recommendedName>
</protein>
<evidence type="ECO:0000313" key="1">
    <source>
        <dbReference type="EMBL" id="GAA0783142.1"/>
    </source>
</evidence>
<dbReference type="EMBL" id="BAAAEX010000016">
    <property type="protein sequence ID" value="GAA0783142.1"/>
    <property type="molecule type" value="Genomic_DNA"/>
</dbReference>
<accession>A0ABN1L2F1</accession>
<dbReference type="Proteomes" id="UP001500573">
    <property type="component" value="Unassembled WGS sequence"/>
</dbReference>
<proteinExistence type="predicted"/>
<name>A0ABN1L2F1_9BURK</name>
<comment type="caution">
    <text evidence="1">The sequence shown here is derived from an EMBL/GenBank/DDBJ whole genome shotgun (WGS) entry which is preliminary data.</text>
</comment>
<evidence type="ECO:0000313" key="2">
    <source>
        <dbReference type="Proteomes" id="UP001500573"/>
    </source>
</evidence>
<sequence>MVRQGIRKADLAWALGIHPPQVGRLLDLGHASKIGSVEAALSVLGRRLDVALA</sequence>
<organism evidence="1 2">
    <name type="scientific">Castellaniella ginsengisoli</name>
    <dbReference type="NCBI Taxonomy" id="546114"/>
    <lineage>
        <taxon>Bacteria</taxon>
        <taxon>Pseudomonadati</taxon>
        <taxon>Pseudomonadota</taxon>
        <taxon>Betaproteobacteria</taxon>
        <taxon>Burkholderiales</taxon>
        <taxon>Alcaligenaceae</taxon>
        <taxon>Castellaniella</taxon>
    </lineage>
</organism>
<reference evidence="1 2" key="1">
    <citation type="journal article" date="2019" name="Int. J. Syst. Evol. Microbiol.">
        <title>The Global Catalogue of Microorganisms (GCM) 10K type strain sequencing project: providing services to taxonomists for standard genome sequencing and annotation.</title>
        <authorList>
            <consortium name="The Broad Institute Genomics Platform"/>
            <consortium name="The Broad Institute Genome Sequencing Center for Infectious Disease"/>
            <person name="Wu L."/>
            <person name="Ma J."/>
        </authorList>
    </citation>
    <scope>NUCLEOTIDE SEQUENCE [LARGE SCALE GENOMIC DNA]</scope>
    <source>
        <strain evidence="1 2">JCM 15515</strain>
    </source>
</reference>